<dbReference type="AlphaFoldDB" id="A0A2K3MD73"/>
<evidence type="ECO:0000313" key="2">
    <source>
        <dbReference type="EMBL" id="PNX88709.1"/>
    </source>
</evidence>
<dbReference type="Proteomes" id="UP000236291">
    <property type="component" value="Unassembled WGS sequence"/>
</dbReference>
<dbReference type="EMBL" id="ASHM01057477">
    <property type="protein sequence ID" value="PNX88709.1"/>
    <property type="molecule type" value="Genomic_DNA"/>
</dbReference>
<sequence length="141" mass="16102">MADLWNNWNQETLDIVMHAFPYDHAGRVDIILSFFPDEKRPMAFAKYQEKLVEEAIEEFDNAVMALGGNQPLAAAQNNQNNGHGPNGQEPNHGPCDFVRGLVALGRAWARIANDFVRTRDRHQVRSHSRNKAYEYFVSHLP</sequence>
<proteinExistence type="predicted"/>
<dbReference type="OrthoDB" id="10524551at2759"/>
<organism evidence="2 3">
    <name type="scientific">Trifolium pratense</name>
    <name type="common">Red clover</name>
    <dbReference type="NCBI Taxonomy" id="57577"/>
    <lineage>
        <taxon>Eukaryota</taxon>
        <taxon>Viridiplantae</taxon>
        <taxon>Streptophyta</taxon>
        <taxon>Embryophyta</taxon>
        <taxon>Tracheophyta</taxon>
        <taxon>Spermatophyta</taxon>
        <taxon>Magnoliopsida</taxon>
        <taxon>eudicotyledons</taxon>
        <taxon>Gunneridae</taxon>
        <taxon>Pentapetalae</taxon>
        <taxon>rosids</taxon>
        <taxon>fabids</taxon>
        <taxon>Fabales</taxon>
        <taxon>Fabaceae</taxon>
        <taxon>Papilionoideae</taxon>
        <taxon>50 kb inversion clade</taxon>
        <taxon>NPAAA clade</taxon>
        <taxon>Hologalegina</taxon>
        <taxon>IRL clade</taxon>
        <taxon>Trifolieae</taxon>
        <taxon>Trifolium</taxon>
    </lineage>
</organism>
<protein>
    <submittedName>
        <fullName evidence="2">Uncharacterized protein</fullName>
    </submittedName>
</protein>
<accession>A0A2K3MD73</accession>
<reference evidence="2 3" key="1">
    <citation type="journal article" date="2014" name="Am. J. Bot.">
        <title>Genome assembly and annotation for red clover (Trifolium pratense; Fabaceae).</title>
        <authorList>
            <person name="Istvanek J."/>
            <person name="Jaros M."/>
            <person name="Krenek A."/>
            <person name="Repkova J."/>
        </authorList>
    </citation>
    <scope>NUCLEOTIDE SEQUENCE [LARGE SCALE GENOMIC DNA]</scope>
    <source>
        <strain evidence="3">cv. Tatra</strain>
        <tissue evidence="2">Young leaves</tissue>
    </source>
</reference>
<evidence type="ECO:0000256" key="1">
    <source>
        <dbReference type="SAM" id="MobiDB-lite"/>
    </source>
</evidence>
<gene>
    <name evidence="2" type="ORF">L195_g044822</name>
</gene>
<evidence type="ECO:0000313" key="3">
    <source>
        <dbReference type="Proteomes" id="UP000236291"/>
    </source>
</evidence>
<comment type="caution">
    <text evidence="2">The sequence shown here is derived from an EMBL/GenBank/DDBJ whole genome shotgun (WGS) entry which is preliminary data.</text>
</comment>
<dbReference type="Gramene" id="Tp57577_TGAC_v2_mRNA1299">
    <property type="protein sequence ID" value="Tp57577_TGAC_v2_mRNA1299"/>
    <property type="gene ID" value="Tp57577_TGAC_v2_gene1284"/>
</dbReference>
<feature type="region of interest" description="Disordered" evidence="1">
    <location>
        <begin position="73"/>
        <end position="92"/>
    </location>
</feature>
<reference evidence="2 3" key="2">
    <citation type="journal article" date="2017" name="Front. Plant Sci.">
        <title>Gene Classification and Mining of Molecular Markers Useful in Red Clover (Trifolium pratense) Breeding.</title>
        <authorList>
            <person name="Istvanek J."/>
            <person name="Dluhosova J."/>
            <person name="Dluhos P."/>
            <person name="Patkova L."/>
            <person name="Nedelnik J."/>
            <person name="Repkova J."/>
        </authorList>
    </citation>
    <scope>NUCLEOTIDE SEQUENCE [LARGE SCALE GENOMIC DNA]</scope>
    <source>
        <strain evidence="3">cv. Tatra</strain>
        <tissue evidence="2">Young leaves</tissue>
    </source>
</reference>
<name>A0A2K3MD73_TRIPR</name>